<evidence type="ECO:0000313" key="2">
    <source>
        <dbReference type="Proteomes" id="UP001060215"/>
    </source>
</evidence>
<reference evidence="1 2" key="1">
    <citation type="journal article" date="2022" name="Plant J.">
        <title>Chromosome-level genome of Camellia lanceoleosa provides a valuable resource for understanding genome evolution and self-incompatibility.</title>
        <authorList>
            <person name="Gong W."/>
            <person name="Xiao S."/>
            <person name="Wang L."/>
            <person name="Liao Z."/>
            <person name="Chang Y."/>
            <person name="Mo W."/>
            <person name="Hu G."/>
            <person name="Li W."/>
            <person name="Zhao G."/>
            <person name="Zhu H."/>
            <person name="Hu X."/>
            <person name="Ji K."/>
            <person name="Xiang X."/>
            <person name="Song Q."/>
            <person name="Yuan D."/>
            <person name="Jin S."/>
            <person name="Zhang L."/>
        </authorList>
    </citation>
    <scope>NUCLEOTIDE SEQUENCE [LARGE SCALE GENOMIC DNA]</scope>
    <source>
        <strain evidence="1">SQ_2022a</strain>
    </source>
</reference>
<accession>A0ACC0FG01</accession>
<dbReference type="Proteomes" id="UP001060215">
    <property type="component" value="Chromosome 14"/>
</dbReference>
<proteinExistence type="predicted"/>
<protein>
    <submittedName>
        <fullName evidence="1">Uncharacterized protein</fullName>
    </submittedName>
</protein>
<evidence type="ECO:0000313" key="1">
    <source>
        <dbReference type="EMBL" id="KAI7987274.1"/>
    </source>
</evidence>
<organism evidence="1 2">
    <name type="scientific">Camellia lanceoleosa</name>
    <dbReference type="NCBI Taxonomy" id="1840588"/>
    <lineage>
        <taxon>Eukaryota</taxon>
        <taxon>Viridiplantae</taxon>
        <taxon>Streptophyta</taxon>
        <taxon>Embryophyta</taxon>
        <taxon>Tracheophyta</taxon>
        <taxon>Spermatophyta</taxon>
        <taxon>Magnoliopsida</taxon>
        <taxon>eudicotyledons</taxon>
        <taxon>Gunneridae</taxon>
        <taxon>Pentapetalae</taxon>
        <taxon>asterids</taxon>
        <taxon>Ericales</taxon>
        <taxon>Theaceae</taxon>
        <taxon>Camellia</taxon>
    </lineage>
</organism>
<gene>
    <name evidence="1" type="ORF">LOK49_LG13G00075</name>
</gene>
<sequence length="97" mass="10851">MKKLYSGKVVPGVMDTATVKHLSHAYGTLAEQVAAIAQLAFLDTDAAGRALPRIIQILVAEHNWDKSRQKQEVQKATEFLKTFKSSKNAQFDDRKHN</sequence>
<name>A0ACC0FG01_9ERIC</name>
<dbReference type="EMBL" id="CM045771">
    <property type="protein sequence ID" value="KAI7987274.1"/>
    <property type="molecule type" value="Genomic_DNA"/>
</dbReference>
<keyword evidence="2" id="KW-1185">Reference proteome</keyword>
<comment type="caution">
    <text evidence="1">The sequence shown here is derived from an EMBL/GenBank/DDBJ whole genome shotgun (WGS) entry which is preliminary data.</text>
</comment>